<comment type="caution">
    <text evidence="1">The sequence shown here is derived from an EMBL/GenBank/DDBJ whole genome shotgun (WGS) entry which is preliminary data.</text>
</comment>
<dbReference type="OrthoDB" id="2401299at2759"/>
<dbReference type="EMBL" id="WTPW01000417">
    <property type="protein sequence ID" value="KAF0513113.1"/>
    <property type="molecule type" value="Genomic_DNA"/>
</dbReference>
<evidence type="ECO:0000313" key="2">
    <source>
        <dbReference type="Proteomes" id="UP000439903"/>
    </source>
</evidence>
<name>A0A8H4ELV3_GIGMA</name>
<dbReference type="AlphaFoldDB" id="A0A8H4ELV3"/>
<keyword evidence="2" id="KW-1185">Reference proteome</keyword>
<evidence type="ECO:0000313" key="1">
    <source>
        <dbReference type="EMBL" id="KAF0513113.1"/>
    </source>
</evidence>
<accession>A0A8H4ELV3</accession>
<sequence>MLSELSQPETYDELLPKLLPAMHKMCQSHIVQKKKSKSDECTSEFGKVNNATINDLGWKADKLFNFAIKSNSKHIFESLEWYTDVPISVKDKDGKIVTATGNFARINNGKPEPKLCLGITCIQKVQGILDPNRNQFRIKLHKKTYTIPTFSKALEVNEREQQVQICIMESIIHKYSINF</sequence>
<organism evidence="1 2">
    <name type="scientific">Gigaspora margarita</name>
    <dbReference type="NCBI Taxonomy" id="4874"/>
    <lineage>
        <taxon>Eukaryota</taxon>
        <taxon>Fungi</taxon>
        <taxon>Fungi incertae sedis</taxon>
        <taxon>Mucoromycota</taxon>
        <taxon>Glomeromycotina</taxon>
        <taxon>Glomeromycetes</taxon>
        <taxon>Diversisporales</taxon>
        <taxon>Gigasporaceae</taxon>
        <taxon>Gigaspora</taxon>
    </lineage>
</organism>
<dbReference type="Proteomes" id="UP000439903">
    <property type="component" value="Unassembled WGS sequence"/>
</dbReference>
<gene>
    <name evidence="1" type="ORF">F8M41_017823</name>
</gene>
<protein>
    <submittedName>
        <fullName evidence="1">Uncharacterized protein</fullName>
    </submittedName>
</protein>
<reference evidence="1 2" key="1">
    <citation type="journal article" date="2019" name="Environ. Microbiol.">
        <title>At the nexus of three kingdoms: the genome of the mycorrhizal fungus Gigaspora margarita provides insights into plant, endobacterial and fungal interactions.</title>
        <authorList>
            <person name="Venice F."/>
            <person name="Ghignone S."/>
            <person name="Salvioli di Fossalunga A."/>
            <person name="Amselem J."/>
            <person name="Novero M."/>
            <person name="Xianan X."/>
            <person name="Sedzielewska Toro K."/>
            <person name="Morin E."/>
            <person name="Lipzen A."/>
            <person name="Grigoriev I.V."/>
            <person name="Henrissat B."/>
            <person name="Martin F.M."/>
            <person name="Bonfante P."/>
        </authorList>
    </citation>
    <scope>NUCLEOTIDE SEQUENCE [LARGE SCALE GENOMIC DNA]</scope>
    <source>
        <strain evidence="1 2">BEG34</strain>
    </source>
</reference>
<proteinExistence type="predicted"/>